<gene>
    <name evidence="1" type="ORF">ERS007679_02757</name>
</gene>
<protein>
    <submittedName>
        <fullName evidence="1">Uncharacterized protein</fullName>
    </submittedName>
</protein>
<organism evidence="1 2">
    <name type="scientific">Mycobacterium tuberculosis</name>
    <dbReference type="NCBI Taxonomy" id="1773"/>
    <lineage>
        <taxon>Bacteria</taxon>
        <taxon>Bacillati</taxon>
        <taxon>Actinomycetota</taxon>
        <taxon>Actinomycetes</taxon>
        <taxon>Mycobacteriales</taxon>
        <taxon>Mycobacteriaceae</taxon>
        <taxon>Mycobacterium</taxon>
        <taxon>Mycobacterium tuberculosis complex</taxon>
    </lineage>
</organism>
<dbReference type="AlphaFoldDB" id="A0A655IIG9"/>
<accession>A0A655IIG9</accession>
<evidence type="ECO:0000313" key="2">
    <source>
        <dbReference type="Proteomes" id="UP000045842"/>
    </source>
</evidence>
<dbReference type="EMBL" id="CSAD01000414">
    <property type="protein sequence ID" value="COV94621.1"/>
    <property type="molecule type" value="Genomic_DNA"/>
</dbReference>
<sequence>MGRVVDRGGGSAVGAGGEAEMRQVVGAASLPGKLHRPATVLVAPRVPGEAVGVKAACHQGRGDGLLHGQHRRAVGQDRVRRGCQLGRARAFQQYRVGKPADTGDVGARCRSDLFDRRAGPNSGLNLLGAQHVGDLDVQLGLLRLDGVVP</sequence>
<proteinExistence type="predicted"/>
<reference evidence="1 2" key="1">
    <citation type="submission" date="2015-03" db="EMBL/GenBank/DDBJ databases">
        <authorList>
            <consortium name="Pathogen Informatics"/>
        </authorList>
    </citation>
    <scope>NUCLEOTIDE SEQUENCE [LARGE SCALE GENOMIC DNA]</scope>
    <source>
        <strain evidence="1 2">G09801536</strain>
    </source>
</reference>
<evidence type="ECO:0000313" key="1">
    <source>
        <dbReference type="EMBL" id="COV94621.1"/>
    </source>
</evidence>
<name>A0A655IIG9_MYCTX</name>
<dbReference type="Proteomes" id="UP000045842">
    <property type="component" value="Unassembled WGS sequence"/>
</dbReference>